<keyword evidence="3" id="KW-1185">Reference proteome</keyword>
<sequence>MRDPYRGVYGDYTPLTYSIGSVVEAKHHKSMLYKANAKVVTTAAETFKEGIVKIGTAFQKAFGDPAFELVKHKQFGAEDRSEWEGNWTHDEPSSDITKAGDLGANRV</sequence>
<dbReference type="RefSeq" id="YP_009843544.1">
    <property type="nucleotide sequence ID" value="NC_048749.1"/>
</dbReference>
<protein>
    <submittedName>
        <fullName evidence="2">Uncharacterized protein</fullName>
    </submittedName>
</protein>
<dbReference type="EMBL" id="MK376953">
    <property type="protein sequence ID" value="QAU06281.1"/>
    <property type="molecule type" value="Genomic_DNA"/>
</dbReference>
<evidence type="ECO:0000256" key="1">
    <source>
        <dbReference type="SAM" id="MobiDB-lite"/>
    </source>
</evidence>
<accession>A0A410TB78</accession>
<gene>
    <name evidence="2" type="primary">47</name>
    <name evidence="2" type="ORF">SEA_RICKMORE_47</name>
</gene>
<name>A0A410TB78_9CAUD</name>
<evidence type="ECO:0000313" key="2">
    <source>
        <dbReference type="EMBL" id="QAU06281.1"/>
    </source>
</evidence>
<feature type="region of interest" description="Disordered" evidence="1">
    <location>
        <begin position="81"/>
        <end position="107"/>
    </location>
</feature>
<organism evidence="2 3">
    <name type="scientific">Gordonia phage Rickmore</name>
    <dbReference type="NCBI Taxonomy" id="2507854"/>
    <lineage>
        <taxon>Viruses</taxon>
        <taxon>Duplodnaviria</taxon>
        <taxon>Heunggongvirae</taxon>
        <taxon>Uroviricota</taxon>
        <taxon>Caudoviricetes</taxon>
        <taxon>Deejayvirinae</taxon>
        <taxon>Kenoshavirus</taxon>
        <taxon>Kenoshavirus rickmore</taxon>
    </lineage>
</organism>
<proteinExistence type="predicted"/>
<reference evidence="2 3" key="1">
    <citation type="submission" date="2019-01" db="EMBL/GenBank/DDBJ databases">
        <authorList>
            <person name="Mendiola A."/>
            <person name="Dhungana S."/>
            <person name="Koga A.P."/>
            <person name="Garlena R.A."/>
            <person name="Russell D.A."/>
            <person name="Pope W.H."/>
            <person name="Jacobs-Sera D."/>
            <person name="Hatfull G.F."/>
        </authorList>
    </citation>
    <scope>NUCLEOTIDE SEQUENCE [LARGE SCALE GENOMIC DNA]</scope>
</reference>
<dbReference type="GeneID" id="55613835"/>
<feature type="compositionally biased region" description="Basic and acidic residues" evidence="1">
    <location>
        <begin position="81"/>
        <end position="92"/>
    </location>
</feature>
<dbReference type="KEGG" id="vg:55613835"/>
<evidence type="ECO:0000313" key="3">
    <source>
        <dbReference type="Proteomes" id="UP000290536"/>
    </source>
</evidence>
<dbReference type="Proteomes" id="UP000290536">
    <property type="component" value="Segment"/>
</dbReference>